<keyword evidence="3" id="KW-0521">NADP</keyword>
<evidence type="ECO:0000259" key="7">
    <source>
        <dbReference type="Pfam" id="PF02781"/>
    </source>
</evidence>
<evidence type="ECO:0000256" key="1">
    <source>
        <dbReference type="ARBA" id="ARBA00009975"/>
    </source>
</evidence>
<dbReference type="HAMAP" id="MF_00966">
    <property type="entry name" value="G6PD"/>
    <property type="match status" value="1"/>
</dbReference>
<dbReference type="GO" id="GO:0050661">
    <property type="term" value="F:NADP binding"/>
    <property type="evidence" value="ECO:0007669"/>
    <property type="project" value="InterPro"/>
</dbReference>
<evidence type="ECO:0000256" key="6">
    <source>
        <dbReference type="SAM" id="MobiDB-lite"/>
    </source>
</evidence>
<dbReference type="InterPro" id="IPR022675">
    <property type="entry name" value="G6P_DH_C"/>
</dbReference>
<dbReference type="GO" id="GO:0006006">
    <property type="term" value="P:glucose metabolic process"/>
    <property type="evidence" value="ECO:0007669"/>
    <property type="project" value="UniProtKB-KW"/>
</dbReference>
<dbReference type="GO" id="GO:0006098">
    <property type="term" value="P:pentose-phosphate shunt"/>
    <property type="evidence" value="ECO:0007669"/>
    <property type="project" value="UniProtKB-ARBA"/>
</dbReference>
<dbReference type="PIRSF" id="PIRSF000110">
    <property type="entry name" value="G6PD"/>
    <property type="match status" value="1"/>
</dbReference>
<evidence type="ECO:0000313" key="8">
    <source>
        <dbReference type="EMBL" id="GFZ07255.1"/>
    </source>
</evidence>
<dbReference type="PANTHER" id="PTHR23429:SF4">
    <property type="entry name" value="INACTIVE GLUCOSE-6-PHOSPHATE 1-DEHYDROGENASE 4, CHLOROPLASTIC"/>
    <property type="match status" value="1"/>
</dbReference>
<reference evidence="8 9" key="1">
    <citation type="submission" date="2019-07" db="EMBL/GenBank/DDBJ databases">
        <title>De Novo Assembly of kiwifruit Actinidia rufa.</title>
        <authorList>
            <person name="Sugita-Konishi S."/>
            <person name="Sato K."/>
            <person name="Mori E."/>
            <person name="Abe Y."/>
            <person name="Kisaki G."/>
            <person name="Hamano K."/>
            <person name="Suezawa K."/>
            <person name="Otani M."/>
            <person name="Fukuda T."/>
            <person name="Manabe T."/>
            <person name="Gomi K."/>
            <person name="Tabuchi M."/>
            <person name="Akimitsu K."/>
            <person name="Kataoka I."/>
        </authorList>
    </citation>
    <scope>NUCLEOTIDE SEQUENCE [LARGE SCALE GENOMIC DNA]</scope>
    <source>
        <strain evidence="9">cv. Fuchu</strain>
    </source>
</reference>
<comment type="caution">
    <text evidence="8">The sequence shown here is derived from an EMBL/GenBank/DDBJ whole genome shotgun (WGS) entry which is preliminary data.</text>
</comment>
<accession>A0A7J0G8X2</accession>
<evidence type="ECO:0000256" key="5">
    <source>
        <dbReference type="ARBA" id="ARBA00046096"/>
    </source>
</evidence>
<dbReference type="FunFam" id="3.30.360.10:FF:000018">
    <property type="entry name" value="Glucose-6-phosphate 1-dehydrogenase"/>
    <property type="match status" value="1"/>
</dbReference>
<organism evidence="8 9">
    <name type="scientific">Actinidia rufa</name>
    <dbReference type="NCBI Taxonomy" id="165716"/>
    <lineage>
        <taxon>Eukaryota</taxon>
        <taxon>Viridiplantae</taxon>
        <taxon>Streptophyta</taxon>
        <taxon>Embryophyta</taxon>
        <taxon>Tracheophyta</taxon>
        <taxon>Spermatophyta</taxon>
        <taxon>Magnoliopsida</taxon>
        <taxon>eudicotyledons</taxon>
        <taxon>Gunneridae</taxon>
        <taxon>Pentapetalae</taxon>
        <taxon>asterids</taxon>
        <taxon>Ericales</taxon>
        <taxon>Actinidiaceae</taxon>
        <taxon>Actinidia</taxon>
    </lineage>
</organism>
<comment type="similarity">
    <text evidence="1">Belongs to the glucose-6-phosphate dehydrogenase family.</text>
</comment>
<dbReference type="AlphaFoldDB" id="A0A7J0G8X2"/>
<evidence type="ECO:0000256" key="4">
    <source>
        <dbReference type="ARBA" id="ARBA00023277"/>
    </source>
</evidence>
<evidence type="ECO:0000313" key="9">
    <source>
        <dbReference type="Proteomes" id="UP000585474"/>
    </source>
</evidence>
<dbReference type="Pfam" id="PF02781">
    <property type="entry name" value="G6PD_C"/>
    <property type="match status" value="1"/>
</dbReference>
<gene>
    <name evidence="8" type="ORF">Acr_19g0001920</name>
</gene>
<sequence>MSSMSVSSLLIPSPVTSIERPRVWVSRPNGSRVTLSADPVRSFPIFHLIKKGCLVSTRRAASREPPSSLPQIRSSYPEPPSSSPSLAIAIIGATGELARGKIFPALFALYYSGFLPENVSFFGYSRKNLTDDDLRSMIASTLTCRIDHQQNCGDKMDAFLSRTYYLNGGYDNKEGMSKLHTLMELVEGESEANRIFYLSVPQEALLDVATSLADNAQTKKGWNRIIIEKPFGFNPWSSHQLTQSLISKFREEQLYRYSDEYGIIGDIVQSHILQTIALLAMEPPVSLDGEDIRNEKAKVLRSIRRLEPSEVILGQYKGSSGDRVDTYSDSLTPTFFAAALFIDNARWDGVPFLVKVGMGLIKHRVEIRIQFHHVPGNLYRDRIGHNIDLATNELILCDVPDEAILVRVNNKIPGLSLQLDASELNLLYKDKYNAEVPDSYEHLILDVIDGDNHLFMRSDELGAAWNILSPVLQEMDKKNIAPELYQLGGRGPVGAFYLWAKHGVRLGR</sequence>
<feature type="region of interest" description="Disordered" evidence="6">
    <location>
        <begin position="60"/>
        <end position="82"/>
    </location>
</feature>
<protein>
    <submittedName>
        <fullName evidence="8">Glucose-6-phosphate dehydrogenase 4</fullName>
    </submittedName>
</protein>
<proteinExistence type="inferred from homology"/>
<dbReference type="SUPFAM" id="SSF55347">
    <property type="entry name" value="Glyceraldehyde-3-phosphate dehydrogenase-like, C-terminal domain"/>
    <property type="match status" value="1"/>
</dbReference>
<dbReference type="GO" id="GO:0004345">
    <property type="term" value="F:glucose-6-phosphate dehydrogenase activity"/>
    <property type="evidence" value="ECO:0007669"/>
    <property type="project" value="InterPro"/>
</dbReference>
<dbReference type="InterPro" id="IPR036291">
    <property type="entry name" value="NAD(P)-bd_dom_sf"/>
</dbReference>
<dbReference type="Proteomes" id="UP000585474">
    <property type="component" value="Unassembled WGS sequence"/>
</dbReference>
<dbReference type="PANTHER" id="PTHR23429">
    <property type="entry name" value="GLUCOSE-6-PHOSPHATE 1-DEHYDROGENASE G6PD"/>
    <property type="match status" value="1"/>
</dbReference>
<dbReference type="SUPFAM" id="SSF51735">
    <property type="entry name" value="NAD(P)-binding Rossmann-fold domains"/>
    <property type="match status" value="1"/>
</dbReference>
<dbReference type="OrthoDB" id="60984at2759"/>
<dbReference type="Gene3D" id="3.30.360.10">
    <property type="entry name" value="Dihydrodipicolinate Reductase, domain 2"/>
    <property type="match status" value="1"/>
</dbReference>
<evidence type="ECO:0000256" key="3">
    <source>
        <dbReference type="ARBA" id="ARBA00022857"/>
    </source>
</evidence>
<keyword evidence="2" id="KW-0313">Glucose metabolism</keyword>
<dbReference type="EMBL" id="BJWL01000019">
    <property type="protein sequence ID" value="GFZ07255.1"/>
    <property type="molecule type" value="Genomic_DNA"/>
</dbReference>
<evidence type="ECO:0000256" key="2">
    <source>
        <dbReference type="ARBA" id="ARBA00022526"/>
    </source>
</evidence>
<keyword evidence="9" id="KW-1185">Reference proteome</keyword>
<comment type="function">
    <text evidence="5">Catalyzes the rate-limiting step of the oxidative pentose-phosphate pathway, which represents a route for the dissimilation of carbohydrates besides glycolysis. The main function of this enzyme is to provide reducing power (NADPH) and pentose phosphates for fatty acid and nucleic acid synthesis which are involved in membrane synthesis and cell division.</text>
</comment>
<name>A0A7J0G8X2_9ERIC</name>
<feature type="domain" description="Glucose-6-phosphate dehydrogenase C-terminal" evidence="7">
    <location>
        <begin position="252"/>
        <end position="504"/>
    </location>
</feature>
<keyword evidence="4" id="KW-0119">Carbohydrate metabolism</keyword>
<dbReference type="InterPro" id="IPR001282">
    <property type="entry name" value="G6P_DH"/>
</dbReference>